<comment type="caution">
    <text evidence="3">The sequence shown here is derived from an EMBL/GenBank/DDBJ whole genome shotgun (WGS) entry which is preliminary data.</text>
</comment>
<dbReference type="PROSITE" id="PS51257">
    <property type="entry name" value="PROKAR_LIPOPROTEIN"/>
    <property type="match status" value="1"/>
</dbReference>
<accession>A0A556THW4</accession>
<evidence type="ECO:0000313" key="4">
    <source>
        <dbReference type="Proteomes" id="UP000319801"/>
    </source>
</evidence>
<evidence type="ECO:0000256" key="1">
    <source>
        <dbReference type="ARBA" id="ARBA00022737"/>
    </source>
</evidence>
<name>A0A556THW4_BAGYA</name>
<gene>
    <name evidence="3" type="ORF">Baya_0303</name>
</gene>
<dbReference type="OrthoDB" id="4062651at2759"/>
<dbReference type="InterPro" id="IPR055088">
    <property type="entry name" value="Fibulin_C"/>
</dbReference>
<protein>
    <submittedName>
        <fullName evidence="3">Fibulin-1</fullName>
    </submittedName>
</protein>
<dbReference type="AlphaFoldDB" id="A0A556THW4"/>
<organism evidence="3 4">
    <name type="scientific">Bagarius yarrelli</name>
    <name type="common">Goonch</name>
    <name type="synonym">Bagrus yarrelli</name>
    <dbReference type="NCBI Taxonomy" id="175774"/>
    <lineage>
        <taxon>Eukaryota</taxon>
        <taxon>Metazoa</taxon>
        <taxon>Chordata</taxon>
        <taxon>Craniata</taxon>
        <taxon>Vertebrata</taxon>
        <taxon>Euteleostomi</taxon>
        <taxon>Actinopterygii</taxon>
        <taxon>Neopterygii</taxon>
        <taxon>Teleostei</taxon>
        <taxon>Ostariophysi</taxon>
        <taxon>Siluriformes</taxon>
        <taxon>Sisoridae</taxon>
        <taxon>Sisorinae</taxon>
        <taxon>Bagarius</taxon>
    </lineage>
</organism>
<reference evidence="3 4" key="1">
    <citation type="journal article" date="2019" name="Genome Biol. Evol.">
        <title>Whole-Genome Sequencing of the Giant Devil Catfish, Bagarius yarrelli.</title>
        <authorList>
            <person name="Jiang W."/>
            <person name="Lv Y."/>
            <person name="Cheng L."/>
            <person name="Yang K."/>
            <person name="Chao B."/>
            <person name="Wang X."/>
            <person name="Li Y."/>
            <person name="Pan X."/>
            <person name="You X."/>
            <person name="Zhang Y."/>
            <person name="Yang J."/>
            <person name="Li J."/>
            <person name="Zhang X."/>
            <person name="Liu S."/>
            <person name="Sun C."/>
            <person name="Yang J."/>
            <person name="Shi Q."/>
        </authorList>
    </citation>
    <scope>NUCLEOTIDE SEQUENCE [LARGE SCALE GENOMIC DNA]</scope>
    <source>
        <strain evidence="3">JWS20170419001</strain>
        <tissue evidence="3">Muscle</tissue>
    </source>
</reference>
<keyword evidence="4" id="KW-1185">Reference proteome</keyword>
<dbReference type="Pfam" id="PF22914">
    <property type="entry name" value="Fibulin_C"/>
    <property type="match status" value="1"/>
</dbReference>
<evidence type="ECO:0000259" key="2">
    <source>
        <dbReference type="Pfam" id="PF22914"/>
    </source>
</evidence>
<feature type="domain" description="Fibulin C-terminal Ig-like" evidence="2">
    <location>
        <begin position="37"/>
        <end position="130"/>
    </location>
</feature>
<proteinExistence type="predicted"/>
<evidence type="ECO:0000313" key="3">
    <source>
        <dbReference type="EMBL" id="TSK13429.1"/>
    </source>
</evidence>
<sequence length="133" mass="14960">MKGFNSGLYALVNSVYGQSQTLATSSTSCLLCVPCTRRVIMEIVFLRSITPSHYPHVDSPEIVYDIQEGNIQNSFDIVKRFEHGMIVGVVRQVKPLIGPLSTVLKLAMNYVTNGVISHRNIINVHIYVSEFWF</sequence>
<dbReference type="Proteomes" id="UP000319801">
    <property type="component" value="Unassembled WGS sequence"/>
</dbReference>
<keyword evidence="1" id="KW-0677">Repeat</keyword>
<dbReference type="EMBL" id="VCAZ01000001">
    <property type="protein sequence ID" value="TSK13429.1"/>
    <property type="molecule type" value="Genomic_DNA"/>
</dbReference>